<evidence type="ECO:0000313" key="1">
    <source>
        <dbReference type="EMBL" id="RZS72637.1"/>
    </source>
</evidence>
<dbReference type="AlphaFoldDB" id="A0A4Q7MVE2"/>
<name>A0A4Q7MVE2_9BACT</name>
<evidence type="ECO:0008006" key="3">
    <source>
        <dbReference type="Google" id="ProtNLM"/>
    </source>
</evidence>
<protein>
    <recommendedName>
        <fullName evidence="3">Lipoprotein</fullName>
    </recommendedName>
</protein>
<dbReference type="PROSITE" id="PS51257">
    <property type="entry name" value="PROKAR_LIPOPROTEIN"/>
    <property type="match status" value="1"/>
</dbReference>
<comment type="caution">
    <text evidence="1">The sequence shown here is derived from an EMBL/GenBank/DDBJ whole genome shotgun (WGS) entry which is preliminary data.</text>
</comment>
<gene>
    <name evidence="1" type="ORF">EV199_4559</name>
</gene>
<proteinExistence type="predicted"/>
<organism evidence="1 2">
    <name type="scientific">Pseudobacter ginsenosidimutans</name>
    <dbReference type="NCBI Taxonomy" id="661488"/>
    <lineage>
        <taxon>Bacteria</taxon>
        <taxon>Pseudomonadati</taxon>
        <taxon>Bacteroidota</taxon>
        <taxon>Chitinophagia</taxon>
        <taxon>Chitinophagales</taxon>
        <taxon>Chitinophagaceae</taxon>
        <taxon>Pseudobacter</taxon>
    </lineage>
</organism>
<dbReference type="Proteomes" id="UP000293874">
    <property type="component" value="Unassembled WGS sequence"/>
</dbReference>
<dbReference type="RefSeq" id="WP_130543032.1">
    <property type="nucleotide sequence ID" value="NZ_CP042431.1"/>
</dbReference>
<reference evidence="1 2" key="1">
    <citation type="submission" date="2019-02" db="EMBL/GenBank/DDBJ databases">
        <title>Genomic Encyclopedia of Type Strains, Phase IV (KMG-IV): sequencing the most valuable type-strain genomes for metagenomic binning, comparative biology and taxonomic classification.</title>
        <authorList>
            <person name="Goeker M."/>
        </authorList>
    </citation>
    <scope>NUCLEOTIDE SEQUENCE [LARGE SCALE GENOMIC DNA]</scope>
    <source>
        <strain evidence="1 2">DSM 18116</strain>
    </source>
</reference>
<dbReference type="OrthoDB" id="676446at2"/>
<evidence type="ECO:0000313" key="2">
    <source>
        <dbReference type="Proteomes" id="UP000293874"/>
    </source>
</evidence>
<accession>A0A4Q7MVE2</accession>
<dbReference type="EMBL" id="SGXA01000002">
    <property type="protein sequence ID" value="RZS72637.1"/>
    <property type="molecule type" value="Genomic_DNA"/>
</dbReference>
<sequence>MKSCIIFLLPLFLTSCITSSVIKKAATDRKPQRIHQIRDAWTDTSGNIIVNFTAKLSGTKRNVPVHLVVPVNTLMRIYLKYNSVKGEFSPGEKLLYGVNRIHSIHYNTSDSLAYTPEIEYQQEKVLEGFYAPGPTDSNITHRFRLPIDPDEYRYETDWIMKKQKRMLFLYQPAIPYQSTYVPINNIAISVEPSHKRKYTRYLLTLVTIPADVATAPLQGIAAGYMMLLAWAMRF</sequence>
<keyword evidence="2" id="KW-1185">Reference proteome</keyword>